<organism evidence="9 10">
    <name type="scientific">Mesorhizobium plurifarium</name>
    <dbReference type="NCBI Taxonomy" id="69974"/>
    <lineage>
        <taxon>Bacteria</taxon>
        <taxon>Pseudomonadati</taxon>
        <taxon>Pseudomonadota</taxon>
        <taxon>Alphaproteobacteria</taxon>
        <taxon>Hyphomicrobiales</taxon>
        <taxon>Phyllobacteriaceae</taxon>
        <taxon>Mesorhizobium</taxon>
    </lineage>
</organism>
<feature type="transmembrane region" description="Helical" evidence="8">
    <location>
        <begin position="36"/>
        <end position="60"/>
    </location>
</feature>
<evidence type="ECO:0000256" key="5">
    <source>
        <dbReference type="ARBA" id="ARBA00022692"/>
    </source>
</evidence>
<protein>
    <recommendedName>
        <fullName evidence="8">Nickel/cobalt efflux system</fullName>
    </recommendedName>
</protein>
<reference evidence="9 10" key="1">
    <citation type="submission" date="2014-08" db="EMBL/GenBank/DDBJ databases">
        <authorList>
            <person name="Moulin Lionel"/>
        </authorList>
    </citation>
    <scope>NUCLEOTIDE SEQUENCE [LARGE SCALE GENOMIC DNA]</scope>
</reference>
<dbReference type="GO" id="GO:0015099">
    <property type="term" value="F:nickel cation transmembrane transporter activity"/>
    <property type="evidence" value="ECO:0007669"/>
    <property type="project" value="UniProtKB-UniRule"/>
</dbReference>
<dbReference type="AlphaFoldDB" id="A0A090FZ99"/>
<comment type="subcellular location">
    <subcellularLocation>
        <location evidence="8">Cell membrane</location>
        <topology evidence="8">Multi-pass membrane protein</topology>
    </subcellularLocation>
    <subcellularLocation>
        <location evidence="1">Endomembrane system</location>
        <topology evidence="1">Multi-pass membrane protein</topology>
    </subcellularLocation>
</comment>
<evidence type="ECO:0000256" key="8">
    <source>
        <dbReference type="RuleBase" id="RU362101"/>
    </source>
</evidence>
<keyword evidence="7 8" id="KW-0472">Membrane</keyword>
<evidence type="ECO:0000313" key="10">
    <source>
        <dbReference type="Proteomes" id="UP000046122"/>
    </source>
</evidence>
<evidence type="ECO:0000256" key="4">
    <source>
        <dbReference type="ARBA" id="ARBA00022596"/>
    </source>
</evidence>
<proteinExistence type="inferred from homology"/>
<gene>
    <name evidence="9" type="ORF">MPL3365_170213</name>
</gene>
<sequence>MLGPAYMLGLRHAFDVDHIAAIDNVVRKLTQGKHPFSVGFFFLLDHSSIVVLGYVVIAAAGNQLHVFHDIGGVIGTSISALFLLVTGFDNLLVLRGIWAAFSRERPPHAYLLTPSQYNNEEPCPRMI</sequence>
<dbReference type="PANTHER" id="PTHR31611">
    <property type="entry name" value="HIGH-AFFINITY NICKEL TRANSPORT PROTEIN NIC1"/>
    <property type="match status" value="1"/>
</dbReference>
<keyword evidence="3 8" id="KW-0813">Transport</keyword>
<dbReference type="Pfam" id="PF03824">
    <property type="entry name" value="NicO"/>
    <property type="match status" value="1"/>
</dbReference>
<dbReference type="GO" id="GO:0012505">
    <property type="term" value="C:endomembrane system"/>
    <property type="evidence" value="ECO:0007669"/>
    <property type="project" value="UniProtKB-SubCell"/>
</dbReference>
<comment type="caution">
    <text evidence="8">Lacks conserved residue(s) required for the propagation of feature annotation.</text>
</comment>
<dbReference type="Proteomes" id="UP000046122">
    <property type="component" value="Unassembled WGS sequence"/>
</dbReference>
<dbReference type="EMBL" id="CCNE01000009">
    <property type="protein sequence ID" value="CDX53004.1"/>
    <property type="molecule type" value="Genomic_DNA"/>
</dbReference>
<dbReference type="InterPro" id="IPR004688">
    <property type="entry name" value="Ni/Co_transpt"/>
</dbReference>
<evidence type="ECO:0000256" key="7">
    <source>
        <dbReference type="ARBA" id="ARBA00023136"/>
    </source>
</evidence>
<keyword evidence="5 8" id="KW-0812">Transmembrane</keyword>
<evidence type="ECO:0000256" key="1">
    <source>
        <dbReference type="ARBA" id="ARBA00004127"/>
    </source>
</evidence>
<evidence type="ECO:0000256" key="6">
    <source>
        <dbReference type="ARBA" id="ARBA00022989"/>
    </source>
</evidence>
<accession>A0A090FZ99</accession>
<dbReference type="GO" id="GO:0005886">
    <property type="term" value="C:plasma membrane"/>
    <property type="evidence" value="ECO:0007669"/>
    <property type="project" value="UniProtKB-SubCell"/>
</dbReference>
<dbReference type="InterPro" id="IPR011541">
    <property type="entry name" value="Ni/Co_transpt_high_affinity"/>
</dbReference>
<feature type="transmembrane region" description="Helical" evidence="8">
    <location>
        <begin position="72"/>
        <end position="94"/>
    </location>
</feature>
<dbReference type="PANTHER" id="PTHR31611:SF0">
    <property type="entry name" value="HIGH-AFFINITY NICKEL TRANSPORT PROTEIN NIC1"/>
    <property type="match status" value="1"/>
</dbReference>
<evidence type="ECO:0000256" key="3">
    <source>
        <dbReference type="ARBA" id="ARBA00022448"/>
    </source>
</evidence>
<keyword evidence="6 8" id="KW-1133">Transmembrane helix</keyword>
<comment type="similarity">
    <text evidence="2 8">Belongs to the NiCoT transporter (TC 2.A.52) family.</text>
</comment>
<evidence type="ECO:0000256" key="2">
    <source>
        <dbReference type="ARBA" id="ARBA00010892"/>
    </source>
</evidence>
<keyword evidence="4" id="KW-0533">Nickel</keyword>
<evidence type="ECO:0000313" key="9">
    <source>
        <dbReference type="EMBL" id="CDX53004.1"/>
    </source>
</evidence>
<name>A0A090FZ99_MESPL</name>